<organism evidence="8 9">
    <name type="scientific">Flavobacterium polysaccharolyticum</name>
    <dbReference type="NCBI Taxonomy" id="3133148"/>
    <lineage>
        <taxon>Bacteria</taxon>
        <taxon>Pseudomonadati</taxon>
        <taxon>Bacteroidota</taxon>
        <taxon>Flavobacteriia</taxon>
        <taxon>Flavobacteriales</taxon>
        <taxon>Flavobacteriaceae</taxon>
        <taxon>Flavobacterium</taxon>
    </lineage>
</organism>
<feature type="domain" description="Sulfatase N-terminal" evidence="7">
    <location>
        <begin position="326"/>
        <end position="596"/>
    </location>
</feature>
<dbReference type="InterPro" id="IPR000917">
    <property type="entry name" value="Sulfatase_N"/>
</dbReference>
<evidence type="ECO:0000313" key="8">
    <source>
        <dbReference type="EMBL" id="MEM0577336.1"/>
    </source>
</evidence>
<dbReference type="InterPro" id="IPR017850">
    <property type="entry name" value="Alkaline_phosphatase_core_sf"/>
</dbReference>
<dbReference type="Pfam" id="PF00884">
    <property type="entry name" value="Sulfatase"/>
    <property type="match status" value="1"/>
</dbReference>
<comment type="caution">
    <text evidence="8">The sequence shown here is derived from an EMBL/GenBank/DDBJ whole genome shotgun (WGS) entry which is preliminary data.</text>
</comment>
<dbReference type="CDD" id="cd16015">
    <property type="entry name" value="LTA_synthase"/>
    <property type="match status" value="1"/>
</dbReference>
<evidence type="ECO:0000256" key="4">
    <source>
        <dbReference type="ARBA" id="ARBA00022989"/>
    </source>
</evidence>
<evidence type="ECO:0000256" key="6">
    <source>
        <dbReference type="SAM" id="Phobius"/>
    </source>
</evidence>
<feature type="transmembrane region" description="Helical" evidence="6">
    <location>
        <begin position="138"/>
        <end position="159"/>
    </location>
</feature>
<sequence>MPFLKKLSPFYYLSLFYLSISFVLRTVLMVHPITQSSFTFLEGIKIYGLGLCSDVFVFIIASGFLWFYLIFISNSKYNKPYGYIIFGLLLSLLGYVTLGNTILDEYGGALPKIGIAFVGIKTVFFGLFLFLPQYRERFRLWMFSFVIFLYVLLLLQNGISEYFFWNEFGVKYNFIAVNYLIYTNEVIGNIMESYPVIPIFFALFLVVGIITFFIVKRTKSYLMDLPTFKEKINLSLVFLSLLVLSFWAIPTLAKKENSTNIFTNELQSNGIYKFYLAFMNSELDYFKFYKTLPKDEAYTHLYDLLPGIKGTSSLRAIASDSSEIKKNVVLITIESLSADFMKRYGNEKNITPFLDSLADKSLEFNNMYAVGNRTVRGLEALTLCLPPTAGESVVKRKDNKNKFTTASVFKKKGYIVNYLYGGDAFFDNMESFFGGNGYNIIDKKSFAKEEITFANVWGVCDEDMAKKAIQTMNADAKTGKPFFSHWMTVSNHRPFTYPNNKIDIPGDAKSREGGVKYTDYALKQFFKMAKKQPWFKNTLFVIVADHCASSAGKIELPLDKYRIPAFVYDPNRTDKREFKNLMSQIDIMPTVLGLLHFDYKSKFYGQDVMKTTYQPRAFIATYQDLGLMKENILTILSPKQKVKQFDLKMIPNSNIQKEYQSHYDEILLKKPNKRLVNETISYYQTASELLKNKQYQKE</sequence>
<feature type="transmembrane region" description="Helical" evidence="6">
    <location>
        <begin position="236"/>
        <end position="253"/>
    </location>
</feature>
<feature type="transmembrane region" description="Helical" evidence="6">
    <location>
        <begin position="81"/>
        <end position="103"/>
    </location>
</feature>
<name>A0ABU9NPV8_9FLAO</name>
<reference evidence="8 9" key="1">
    <citation type="submission" date="2024-03" db="EMBL/GenBank/DDBJ databases">
        <title>Two novel species of the genus Flavobacterium exhibiting potentially degradation of complex polysaccharides.</title>
        <authorList>
            <person name="Lian X."/>
        </authorList>
    </citation>
    <scope>NUCLEOTIDE SEQUENCE [LARGE SCALE GENOMIC DNA]</scope>
    <source>
        <strain evidence="8 9">N6</strain>
    </source>
</reference>
<evidence type="ECO:0000256" key="1">
    <source>
        <dbReference type="ARBA" id="ARBA00004651"/>
    </source>
</evidence>
<dbReference type="PANTHER" id="PTHR47371:SF3">
    <property type="entry name" value="PHOSPHOGLYCEROL TRANSFERASE I"/>
    <property type="match status" value="1"/>
</dbReference>
<dbReference type="Gene3D" id="3.30.1120.80">
    <property type="match status" value="1"/>
</dbReference>
<evidence type="ECO:0000313" key="9">
    <source>
        <dbReference type="Proteomes" id="UP001468798"/>
    </source>
</evidence>
<keyword evidence="9" id="KW-1185">Reference proteome</keyword>
<dbReference type="SUPFAM" id="SSF53649">
    <property type="entry name" value="Alkaline phosphatase-like"/>
    <property type="match status" value="1"/>
</dbReference>
<comment type="subcellular location">
    <subcellularLocation>
        <location evidence="1">Cell membrane</location>
        <topology evidence="1">Multi-pass membrane protein</topology>
    </subcellularLocation>
</comment>
<dbReference type="RefSeq" id="WP_342692243.1">
    <property type="nucleotide sequence ID" value="NZ_JBCGDP010000012.1"/>
</dbReference>
<keyword evidence="3 6" id="KW-0812">Transmembrane</keyword>
<feature type="transmembrane region" description="Helical" evidence="6">
    <location>
        <begin position="12"/>
        <end position="34"/>
    </location>
</feature>
<evidence type="ECO:0000256" key="3">
    <source>
        <dbReference type="ARBA" id="ARBA00022692"/>
    </source>
</evidence>
<dbReference type="InterPro" id="IPR050448">
    <property type="entry name" value="OpgB/LTA_synthase_biosynth"/>
</dbReference>
<keyword evidence="4 6" id="KW-1133">Transmembrane helix</keyword>
<feature type="transmembrane region" description="Helical" evidence="6">
    <location>
        <begin position="46"/>
        <end position="69"/>
    </location>
</feature>
<protein>
    <submittedName>
        <fullName evidence="8">Sulfatase-like hydrolase/transferase</fullName>
    </submittedName>
</protein>
<feature type="transmembrane region" description="Helical" evidence="6">
    <location>
        <begin position="196"/>
        <end position="215"/>
    </location>
</feature>
<keyword evidence="5 6" id="KW-0472">Membrane</keyword>
<dbReference type="Proteomes" id="UP001468798">
    <property type="component" value="Unassembled WGS sequence"/>
</dbReference>
<evidence type="ECO:0000259" key="7">
    <source>
        <dbReference type="Pfam" id="PF00884"/>
    </source>
</evidence>
<gene>
    <name evidence="8" type="ORF">WFZ86_12575</name>
</gene>
<evidence type="ECO:0000256" key="5">
    <source>
        <dbReference type="ARBA" id="ARBA00023136"/>
    </source>
</evidence>
<keyword evidence="2" id="KW-1003">Cell membrane</keyword>
<dbReference type="Gene3D" id="3.40.720.10">
    <property type="entry name" value="Alkaline Phosphatase, subunit A"/>
    <property type="match status" value="1"/>
</dbReference>
<feature type="transmembrane region" description="Helical" evidence="6">
    <location>
        <begin position="109"/>
        <end position="131"/>
    </location>
</feature>
<accession>A0ABU9NPV8</accession>
<evidence type="ECO:0000256" key="2">
    <source>
        <dbReference type="ARBA" id="ARBA00022475"/>
    </source>
</evidence>
<dbReference type="EMBL" id="JBCGDP010000012">
    <property type="protein sequence ID" value="MEM0577336.1"/>
    <property type="molecule type" value="Genomic_DNA"/>
</dbReference>
<dbReference type="PANTHER" id="PTHR47371">
    <property type="entry name" value="LIPOTEICHOIC ACID SYNTHASE"/>
    <property type="match status" value="1"/>
</dbReference>
<proteinExistence type="predicted"/>